<sequence>MRIKDGIGFLCIAAGIALGVTGVRERNFLWFGGGIGLVSLGIALVRYSRREDSIDAADTLIESIDD</sequence>
<feature type="transmembrane region" description="Helical" evidence="1">
    <location>
        <begin position="29"/>
        <end position="47"/>
    </location>
</feature>
<evidence type="ECO:0008006" key="4">
    <source>
        <dbReference type="Google" id="ProtNLM"/>
    </source>
</evidence>
<keyword evidence="3" id="KW-1185">Reference proteome</keyword>
<keyword evidence="1" id="KW-0472">Membrane</keyword>
<name>A0ABW0L5I8_9BURK</name>
<evidence type="ECO:0000256" key="1">
    <source>
        <dbReference type="SAM" id="Phobius"/>
    </source>
</evidence>
<dbReference type="EMBL" id="JBHSMU010000015">
    <property type="protein sequence ID" value="MFC5461014.1"/>
    <property type="molecule type" value="Genomic_DNA"/>
</dbReference>
<evidence type="ECO:0000313" key="2">
    <source>
        <dbReference type="EMBL" id="MFC5461014.1"/>
    </source>
</evidence>
<reference evidence="3" key="1">
    <citation type="journal article" date="2019" name="Int. J. Syst. Evol. Microbiol.">
        <title>The Global Catalogue of Microorganisms (GCM) 10K type strain sequencing project: providing services to taxonomists for standard genome sequencing and annotation.</title>
        <authorList>
            <consortium name="The Broad Institute Genomics Platform"/>
            <consortium name="The Broad Institute Genome Sequencing Center for Infectious Disease"/>
            <person name="Wu L."/>
            <person name="Ma J."/>
        </authorList>
    </citation>
    <scope>NUCLEOTIDE SEQUENCE [LARGE SCALE GENOMIC DNA]</scope>
    <source>
        <strain evidence="3">KACC 12649</strain>
    </source>
</reference>
<gene>
    <name evidence="2" type="ORF">ACFPN5_14475</name>
</gene>
<dbReference type="Proteomes" id="UP001596050">
    <property type="component" value="Unassembled WGS sequence"/>
</dbReference>
<evidence type="ECO:0000313" key="3">
    <source>
        <dbReference type="Proteomes" id="UP001596050"/>
    </source>
</evidence>
<protein>
    <recommendedName>
        <fullName evidence="4">LPXTG cell wall anchor domain-containing protein</fullName>
    </recommendedName>
</protein>
<comment type="caution">
    <text evidence="2">The sequence shown here is derived from an EMBL/GenBank/DDBJ whole genome shotgun (WGS) entry which is preliminary data.</text>
</comment>
<accession>A0ABW0L5I8</accession>
<keyword evidence="1" id="KW-1133">Transmembrane helix</keyword>
<organism evidence="2 3">
    <name type="scientific">Massilia niabensis</name>
    <dbReference type="NCBI Taxonomy" id="544910"/>
    <lineage>
        <taxon>Bacteria</taxon>
        <taxon>Pseudomonadati</taxon>
        <taxon>Pseudomonadota</taxon>
        <taxon>Betaproteobacteria</taxon>
        <taxon>Burkholderiales</taxon>
        <taxon>Oxalobacteraceae</taxon>
        <taxon>Telluria group</taxon>
        <taxon>Massilia</taxon>
    </lineage>
</organism>
<keyword evidence="1" id="KW-0812">Transmembrane</keyword>
<dbReference type="RefSeq" id="WP_379784455.1">
    <property type="nucleotide sequence ID" value="NZ_JBHSMU010000015.1"/>
</dbReference>
<proteinExistence type="predicted"/>